<dbReference type="EMBL" id="BMUB01000003">
    <property type="protein sequence ID" value="GGU67364.1"/>
    <property type="molecule type" value="Genomic_DNA"/>
</dbReference>
<accession>A0A8H9HM24</accession>
<dbReference type="AlphaFoldDB" id="A0A1E7N3G6"/>
<dbReference type="GeneID" id="97484963"/>
<evidence type="ECO:0000313" key="3">
    <source>
        <dbReference type="Proteomes" id="UP000037395"/>
    </source>
</evidence>
<evidence type="ECO:0000313" key="1">
    <source>
        <dbReference type="EMBL" id="GGU67364.1"/>
    </source>
</evidence>
<dbReference type="KEGG" id="kau:B6264_10635"/>
<reference evidence="1" key="5">
    <citation type="submission" date="2020-09" db="EMBL/GenBank/DDBJ databases">
        <authorList>
            <person name="Sun Q."/>
            <person name="Ohkuma M."/>
        </authorList>
    </citation>
    <scope>NUCLEOTIDE SEQUENCE</scope>
    <source>
        <strain evidence="1">JCM 4434</strain>
    </source>
</reference>
<reference evidence="2" key="4">
    <citation type="submission" date="2016-08" db="EMBL/GenBank/DDBJ databases">
        <title>Sequencing, Assembly and Comparative Genomics of S. aureofaciens ATCC 10762.</title>
        <authorList>
            <person name="Gradnigo J.S."/>
            <person name="Johnson N."/>
            <person name="Somerville G.A."/>
        </authorList>
    </citation>
    <scope>NUCLEOTIDE SEQUENCE [LARGE SCALE GENOMIC DNA]</scope>
    <source>
        <strain evidence="2">ATCC 10762</strain>
    </source>
</reference>
<accession>A0A1E7N3G6</accession>
<protein>
    <submittedName>
        <fullName evidence="2">Uncharacterized protein</fullName>
    </submittedName>
</protein>
<name>A0A1E7N3G6_KITAU</name>
<dbReference type="RefSeq" id="WP_030289523.1">
    <property type="nucleotide sequence ID" value="NZ_BMUB01000003.1"/>
</dbReference>
<dbReference type="Proteomes" id="UP000037395">
    <property type="component" value="Unassembled WGS sequence"/>
</dbReference>
<sequence>MYITVGRLVRGMVGPEQVTPDKLVELLRKAARPGEGLEHVYVEIDPLGADLVFFLGPPKSGDLDSAARRITSRCLRDAPELRGWRLAAQFSDDRLPLLEE</sequence>
<comment type="caution">
    <text evidence="2">The sequence shown here is derived from an EMBL/GenBank/DDBJ whole genome shotgun (WGS) entry which is preliminary data.</text>
</comment>
<proteinExistence type="predicted"/>
<organism evidence="2 3">
    <name type="scientific">Kitasatospora aureofaciens</name>
    <name type="common">Streptomyces aureofaciens</name>
    <dbReference type="NCBI Taxonomy" id="1894"/>
    <lineage>
        <taxon>Bacteria</taxon>
        <taxon>Bacillati</taxon>
        <taxon>Actinomycetota</taxon>
        <taxon>Actinomycetes</taxon>
        <taxon>Kitasatosporales</taxon>
        <taxon>Streptomycetaceae</taxon>
        <taxon>Kitasatospora</taxon>
    </lineage>
</organism>
<dbReference type="OrthoDB" id="3872442at2"/>
<dbReference type="Proteomes" id="UP000610124">
    <property type="component" value="Unassembled WGS sequence"/>
</dbReference>
<evidence type="ECO:0000313" key="2">
    <source>
        <dbReference type="EMBL" id="OEV35249.1"/>
    </source>
</evidence>
<reference evidence="1" key="1">
    <citation type="journal article" date="2014" name="Int. J. Syst. Evol. Microbiol.">
        <title>Complete genome sequence of Corynebacterium casei LMG S-19264T (=DSM 44701T), isolated from a smear-ripened cheese.</title>
        <authorList>
            <consortium name="US DOE Joint Genome Institute (JGI-PGF)"/>
            <person name="Walter F."/>
            <person name="Albersmeier A."/>
            <person name="Kalinowski J."/>
            <person name="Ruckert C."/>
        </authorList>
    </citation>
    <scope>NUCLEOTIDE SEQUENCE</scope>
    <source>
        <strain evidence="1">JCM 4434</strain>
    </source>
</reference>
<reference evidence="2 3" key="2">
    <citation type="submission" date="2014-07" db="EMBL/GenBank/DDBJ databases">
        <authorList>
            <person name="Zhang J.E."/>
            <person name="Yang H."/>
            <person name="Guo J."/>
            <person name="Deng Z."/>
            <person name="Luo H."/>
            <person name="Luo M."/>
            <person name="Zhao B."/>
        </authorList>
    </citation>
    <scope>NUCLEOTIDE SEQUENCE [LARGE SCALE GENOMIC DNA]</scope>
    <source>
        <strain evidence="2">ATCC 10762</strain>
        <strain evidence="3">ATCC 10762 / DSM 40127 / CCM 3239 / JCM 4008 / LMG 5968 / NBRC 12843 / NCIMB 8234 / A-377</strain>
    </source>
</reference>
<gene>
    <name evidence="1" type="ORF">GCM10010502_18110</name>
    <name evidence="2" type="ORF">HS99_0033600</name>
</gene>
<keyword evidence="3" id="KW-1185">Reference proteome</keyword>
<reference evidence="3" key="3">
    <citation type="submission" date="2016-08" db="EMBL/GenBank/DDBJ databases">
        <title>Sequencing, assembly and comparative genomics of S. aureofaciens ATCC 10762.</title>
        <authorList>
            <person name="Gradnigo J.S."/>
            <person name="Johnson N."/>
            <person name="Somerville G.A."/>
        </authorList>
    </citation>
    <scope>NUCLEOTIDE SEQUENCE [LARGE SCALE GENOMIC DNA]</scope>
    <source>
        <strain evidence="3">ATCC 10762 / DSM 40127 / CCM 3239 / JCM 4008 / LMG 5968 / NBRC 12843 / NCIMB 8234 / A-377</strain>
    </source>
</reference>
<dbReference type="EMBL" id="JPRF03000037">
    <property type="protein sequence ID" value="OEV35249.1"/>
    <property type="molecule type" value="Genomic_DNA"/>
</dbReference>